<evidence type="ECO:0008006" key="2">
    <source>
        <dbReference type="Google" id="ProtNLM"/>
    </source>
</evidence>
<dbReference type="InterPro" id="IPR027417">
    <property type="entry name" value="P-loop_NTPase"/>
</dbReference>
<dbReference type="SUPFAM" id="SSF52540">
    <property type="entry name" value="P-loop containing nucleoside triphosphate hydrolases"/>
    <property type="match status" value="1"/>
</dbReference>
<name>A0A5B9DG91_9ARCH</name>
<protein>
    <recommendedName>
        <fullName evidence="2">DNA repair and recombination protein RadB</fullName>
    </recommendedName>
</protein>
<sequence>MSFTPASNLNIIPKKQREDITRDFFSLIGRYFSPKNRFLHLAGPNLSGKSTIIKEFIKHDIRKSSRKYFIIDSEQKFSKRNYMEEFSTGDQARIYVNHSNSLQKIRDTIRLLQTNLYPLEPQDIVIIDSFSNILKREMGNGMDYYDNMKALNYLSEKIIPDLIDLVVDKKLYVILSHHVTYHPGYNTNIPYYFDLMMTIAGMWIYLHQTPKGVKDKSFQYDNFLTLSFTFSKKKQNSLISETNLRQTYQYLLKDGKVKMFMGEFT</sequence>
<dbReference type="Gene3D" id="3.40.50.300">
    <property type="entry name" value="P-loop containing nucleotide triphosphate hydrolases"/>
    <property type="match status" value="1"/>
</dbReference>
<reference evidence="1" key="1">
    <citation type="journal article" date="2020" name="Nature">
        <title>Isolation of an archaeon at the prokaryote-eukaryote interface.</title>
        <authorList>
            <person name="Imachi H."/>
            <person name="Nobu M.K."/>
            <person name="Nakahara N."/>
            <person name="Morono Y."/>
            <person name="Ogawara M."/>
            <person name="Takaki Y."/>
            <person name="Takano Y."/>
            <person name="Uematsu K."/>
            <person name="Ikuta T."/>
            <person name="Ito M."/>
            <person name="Matsui Y."/>
            <person name="Miyazaki M."/>
            <person name="Murata K."/>
            <person name="Saito Y."/>
            <person name="Sakai S."/>
            <person name="Song C."/>
            <person name="Tasumi E."/>
            <person name="Yamanaka Y."/>
            <person name="Yamaguchi T."/>
            <person name="Kamagata Y."/>
            <person name="Tamaki H."/>
            <person name="Takai K."/>
        </authorList>
    </citation>
    <scope>NUCLEOTIDE SEQUENCE [LARGE SCALE GENOMIC DNA]</scope>
    <source>
        <strain evidence="1">MK-D1</strain>
    </source>
</reference>
<dbReference type="AlphaFoldDB" id="A0A5B9DG91"/>
<dbReference type="EMBL" id="CP042905">
    <property type="protein sequence ID" value="QEE17766.1"/>
    <property type="molecule type" value="Genomic_DNA"/>
</dbReference>
<proteinExistence type="predicted"/>
<evidence type="ECO:0000313" key="1">
    <source>
        <dbReference type="EMBL" id="QEE17766.1"/>
    </source>
</evidence>
<accession>A0A5B9DG91</accession>
<gene>
    <name evidence="1" type="ORF">DSAG12_03604</name>
</gene>
<organism evidence="1">
    <name type="scientific">Promethearchaeum syntrophicum</name>
    <dbReference type="NCBI Taxonomy" id="2594042"/>
    <lineage>
        <taxon>Archaea</taxon>
        <taxon>Promethearchaeati</taxon>
        <taxon>Promethearchaeota</taxon>
        <taxon>Promethearchaeia</taxon>
        <taxon>Promethearchaeales</taxon>
        <taxon>Promethearchaeaceae</taxon>
        <taxon>Promethearchaeum</taxon>
    </lineage>
</organism>